<dbReference type="Gene3D" id="3.50.50.60">
    <property type="entry name" value="FAD/NAD(P)-binding domain"/>
    <property type="match status" value="1"/>
</dbReference>
<evidence type="ECO:0000259" key="3">
    <source>
        <dbReference type="Pfam" id="PF00890"/>
    </source>
</evidence>
<comment type="caution">
    <text evidence="4">The sequence shown here is derived from an EMBL/GenBank/DDBJ whole genome shotgun (WGS) entry which is preliminary data.</text>
</comment>
<dbReference type="AlphaFoldDB" id="A0AAW8ARL6"/>
<feature type="domain" description="FAD-dependent oxidoreductase 2 FAD-binding" evidence="3">
    <location>
        <begin position="4"/>
        <end position="78"/>
    </location>
</feature>
<dbReference type="GO" id="GO:0009061">
    <property type="term" value="P:anaerobic respiration"/>
    <property type="evidence" value="ECO:0007669"/>
    <property type="project" value="TreeGrafter"/>
</dbReference>
<dbReference type="GO" id="GO:0050660">
    <property type="term" value="F:flavin adenine dinucleotide binding"/>
    <property type="evidence" value="ECO:0007669"/>
    <property type="project" value="TreeGrafter"/>
</dbReference>
<dbReference type="Proteomes" id="UP001244490">
    <property type="component" value="Unassembled WGS sequence"/>
</dbReference>
<evidence type="ECO:0000256" key="1">
    <source>
        <dbReference type="ARBA" id="ARBA00022630"/>
    </source>
</evidence>
<evidence type="ECO:0000313" key="4">
    <source>
        <dbReference type="EMBL" id="MDP0971436.1"/>
    </source>
</evidence>
<dbReference type="Pfam" id="PF00890">
    <property type="entry name" value="FAD_binding_2"/>
    <property type="match status" value="1"/>
</dbReference>
<protein>
    <submittedName>
        <fullName evidence="4">FAD-binding protein</fullName>
    </submittedName>
</protein>
<name>A0AAW8ARL6_KLEPN</name>
<proteinExistence type="predicted"/>
<dbReference type="PANTHER" id="PTHR11632:SF53">
    <property type="entry name" value="SUCCINATE DEHYDROGENASE FLAVOPROTEIN SUBUNIT"/>
    <property type="match status" value="1"/>
</dbReference>
<evidence type="ECO:0000313" key="5">
    <source>
        <dbReference type="Proteomes" id="UP001244490"/>
    </source>
</evidence>
<dbReference type="RefSeq" id="WP_305202524.1">
    <property type="nucleotide sequence ID" value="NZ_JAUUIA010000750.1"/>
</dbReference>
<feature type="non-terminal residue" evidence="4">
    <location>
        <position position="1"/>
    </location>
</feature>
<keyword evidence="2" id="KW-0560">Oxidoreductase</keyword>
<dbReference type="EMBL" id="JAUUIA010000750">
    <property type="protein sequence ID" value="MDP0971436.1"/>
    <property type="molecule type" value="Genomic_DNA"/>
</dbReference>
<accession>A0AAW8ARL6</accession>
<reference evidence="4" key="1">
    <citation type="submission" date="2023-07" db="EMBL/GenBank/DDBJ databases">
        <authorList>
            <person name="Peng Z."/>
        </authorList>
    </citation>
    <scope>NUCLEOTIDE SEQUENCE</scope>
    <source>
        <strain evidence="4">KP219</strain>
    </source>
</reference>
<dbReference type="SUPFAM" id="SSF51905">
    <property type="entry name" value="FAD/NAD(P)-binding domain"/>
    <property type="match status" value="1"/>
</dbReference>
<dbReference type="InterPro" id="IPR036188">
    <property type="entry name" value="FAD/NAD-bd_sf"/>
</dbReference>
<dbReference type="GO" id="GO:0000104">
    <property type="term" value="F:succinate dehydrogenase activity"/>
    <property type="evidence" value="ECO:0007669"/>
    <property type="project" value="TreeGrafter"/>
</dbReference>
<feature type="non-terminal residue" evidence="4">
    <location>
        <position position="85"/>
    </location>
</feature>
<keyword evidence="1" id="KW-0285">Flavoprotein</keyword>
<organism evidence="4 5">
    <name type="scientific">Klebsiella pneumoniae</name>
    <dbReference type="NCBI Taxonomy" id="573"/>
    <lineage>
        <taxon>Bacteria</taxon>
        <taxon>Pseudomonadati</taxon>
        <taxon>Pseudomonadota</taxon>
        <taxon>Gammaproteobacteria</taxon>
        <taxon>Enterobacterales</taxon>
        <taxon>Enterobacteriaceae</taxon>
        <taxon>Klebsiella/Raoultella group</taxon>
        <taxon>Klebsiella</taxon>
        <taxon>Klebsiella pneumoniae complex</taxon>
    </lineage>
</organism>
<dbReference type="InterPro" id="IPR030664">
    <property type="entry name" value="SdhA/FrdA/AprA"/>
</dbReference>
<dbReference type="InterPro" id="IPR003953">
    <property type="entry name" value="FAD-dep_OxRdtase_2_FAD-bd"/>
</dbReference>
<gene>
    <name evidence="4" type="ORF">Q6294_31325</name>
</gene>
<evidence type="ECO:0000256" key="2">
    <source>
        <dbReference type="ARBA" id="ARBA00023002"/>
    </source>
</evidence>
<dbReference type="GO" id="GO:0005886">
    <property type="term" value="C:plasma membrane"/>
    <property type="evidence" value="ECO:0007669"/>
    <property type="project" value="TreeGrafter"/>
</dbReference>
<dbReference type="GO" id="GO:0009055">
    <property type="term" value="F:electron transfer activity"/>
    <property type="evidence" value="ECO:0007669"/>
    <property type="project" value="TreeGrafter"/>
</dbReference>
<sequence>VVIDGKAKGIIARDLVSGEIKRYAADAVVLATGGYSRVFRLSTLAIGCNGSAIWKAHKRGAYFAAPSFTQIHPTALPQTSEAQSK</sequence>
<dbReference type="PANTHER" id="PTHR11632">
    <property type="entry name" value="SUCCINATE DEHYDROGENASE 2 FLAVOPROTEIN SUBUNIT"/>
    <property type="match status" value="1"/>
</dbReference>